<keyword evidence="5" id="KW-0175">Coiled coil</keyword>
<dbReference type="Gene3D" id="3.30.40.10">
    <property type="entry name" value="Zinc/RING finger domain, C3HC4 (zinc finger)"/>
    <property type="match status" value="1"/>
</dbReference>
<evidence type="ECO:0000256" key="5">
    <source>
        <dbReference type="SAM" id="Coils"/>
    </source>
</evidence>
<keyword evidence="1" id="KW-0479">Metal-binding</keyword>
<keyword evidence="2 4" id="KW-0863">Zinc-finger</keyword>
<dbReference type="GO" id="GO:0008270">
    <property type="term" value="F:zinc ion binding"/>
    <property type="evidence" value="ECO:0007669"/>
    <property type="project" value="UniProtKB-KW"/>
</dbReference>
<evidence type="ECO:0000256" key="3">
    <source>
        <dbReference type="ARBA" id="ARBA00022833"/>
    </source>
</evidence>
<dbReference type="EMBL" id="JAUCMV010000003">
    <property type="protein sequence ID" value="KAK0408961.1"/>
    <property type="molecule type" value="Genomic_DNA"/>
</dbReference>
<gene>
    <name evidence="7" type="ORF">QR680_004261</name>
</gene>
<reference evidence="7" key="1">
    <citation type="submission" date="2023-06" db="EMBL/GenBank/DDBJ databases">
        <title>Genomic analysis of the entomopathogenic nematode Steinernema hermaphroditum.</title>
        <authorList>
            <person name="Schwarz E.M."/>
            <person name="Heppert J.K."/>
            <person name="Baniya A."/>
            <person name="Schwartz H.T."/>
            <person name="Tan C.-H."/>
            <person name="Antoshechkin I."/>
            <person name="Sternberg P.W."/>
            <person name="Goodrich-Blair H."/>
            <person name="Dillman A.R."/>
        </authorList>
    </citation>
    <scope>NUCLEOTIDE SEQUENCE</scope>
    <source>
        <strain evidence="7">PS9179</strain>
        <tissue evidence="7">Whole animal</tissue>
    </source>
</reference>
<dbReference type="InterPro" id="IPR001841">
    <property type="entry name" value="Znf_RING"/>
</dbReference>
<organism evidence="7 8">
    <name type="scientific">Steinernema hermaphroditum</name>
    <dbReference type="NCBI Taxonomy" id="289476"/>
    <lineage>
        <taxon>Eukaryota</taxon>
        <taxon>Metazoa</taxon>
        <taxon>Ecdysozoa</taxon>
        <taxon>Nematoda</taxon>
        <taxon>Chromadorea</taxon>
        <taxon>Rhabditida</taxon>
        <taxon>Tylenchina</taxon>
        <taxon>Panagrolaimomorpha</taxon>
        <taxon>Strongyloidoidea</taxon>
        <taxon>Steinernematidae</taxon>
        <taxon>Steinernema</taxon>
    </lineage>
</organism>
<protein>
    <recommendedName>
        <fullName evidence="6">RING-type domain-containing protein</fullName>
    </recommendedName>
</protein>
<dbReference type="PANTHER" id="PTHR25462:SF296">
    <property type="entry name" value="MEIOTIC P26, ISOFORM F"/>
    <property type="match status" value="1"/>
</dbReference>
<evidence type="ECO:0000313" key="8">
    <source>
        <dbReference type="Proteomes" id="UP001175271"/>
    </source>
</evidence>
<name>A0AA39LSX1_9BILA</name>
<evidence type="ECO:0000256" key="1">
    <source>
        <dbReference type="ARBA" id="ARBA00022723"/>
    </source>
</evidence>
<dbReference type="Proteomes" id="UP001175271">
    <property type="component" value="Unassembled WGS sequence"/>
</dbReference>
<dbReference type="PROSITE" id="PS50089">
    <property type="entry name" value="ZF_RING_2"/>
    <property type="match status" value="1"/>
</dbReference>
<dbReference type="PANTHER" id="PTHR25462">
    <property type="entry name" value="BONUS, ISOFORM C-RELATED"/>
    <property type="match status" value="1"/>
</dbReference>
<dbReference type="Pfam" id="PF13445">
    <property type="entry name" value="zf-RING_UBOX"/>
    <property type="match status" value="1"/>
</dbReference>
<keyword evidence="8" id="KW-1185">Reference proteome</keyword>
<evidence type="ECO:0000256" key="4">
    <source>
        <dbReference type="PROSITE-ProRule" id="PRU00175"/>
    </source>
</evidence>
<evidence type="ECO:0000256" key="2">
    <source>
        <dbReference type="ARBA" id="ARBA00022771"/>
    </source>
</evidence>
<feature type="coiled-coil region" evidence="5">
    <location>
        <begin position="424"/>
        <end position="454"/>
    </location>
</feature>
<dbReference type="InterPro" id="IPR027370">
    <property type="entry name" value="Znf-RING_euk"/>
</dbReference>
<comment type="caution">
    <text evidence="7">The sequence shown here is derived from an EMBL/GenBank/DDBJ whole genome shotgun (WGS) entry which is preliminary data.</text>
</comment>
<dbReference type="InterPro" id="IPR013083">
    <property type="entry name" value="Znf_RING/FYVE/PHD"/>
</dbReference>
<evidence type="ECO:0000259" key="6">
    <source>
        <dbReference type="PROSITE" id="PS50089"/>
    </source>
</evidence>
<dbReference type="AlphaFoldDB" id="A0AA39LSX1"/>
<dbReference type="SMART" id="SM00184">
    <property type="entry name" value="RING"/>
    <property type="match status" value="1"/>
</dbReference>
<dbReference type="InterPro" id="IPR047153">
    <property type="entry name" value="TRIM45/56/19-like"/>
</dbReference>
<dbReference type="SUPFAM" id="SSF57850">
    <property type="entry name" value="RING/U-box"/>
    <property type="match status" value="3"/>
</dbReference>
<accession>A0AA39LSX1</accession>
<evidence type="ECO:0000313" key="7">
    <source>
        <dbReference type="EMBL" id="KAK0408961.1"/>
    </source>
</evidence>
<proteinExistence type="predicted"/>
<feature type="domain" description="RING-type" evidence="6">
    <location>
        <begin position="271"/>
        <end position="314"/>
    </location>
</feature>
<keyword evidence="3" id="KW-0862">Zinc</keyword>
<sequence length="493" mass="54881">MEAASDHDSAVTMEYCANCQGQLNDSQAACMFGHKVCASCADRLTTAARRPFFCKKCPIGQGFVGRRASSLRINGKLSVPTRPTSSISGFSGPIPPRRMSLTLHEVPNESNGTEEAASSGGKTLCSTCAKPIDVDCVFYCDTCHKQDLCGTCIARHHKGHDYVTDEIADAQSRQKAIEAVNLLSVDTNEIREKFLALVSLCFDDRCKQLKKSIKAIKNVKRSTMEDTNLTTVMLKKKVEELRRWDATAKGAFLIHMAQSAIRAALGDVLTCPVCFEDLDSPKFFPCGHTICAKCEGSLSTNPQTARTLTCPECRSTTSLKADEYLPTLWKLKQILESLKKPEDDQHAQKCTTCGKGMDSDCIFYCETCEGSQLCGNCTARHHRGHDYMLDEIAAADLKEVVISSVDLVHIDLKDMKARFVELVTQKFDQKCKRLENAMEELQKLKTEIVEDRNLTSVQLKMKINHLLLLNSKAQEEEQLFNRWGYGVMDSLEK</sequence>